<evidence type="ECO:0000313" key="1">
    <source>
        <dbReference type="EMBL" id="MCZ4518181.1"/>
    </source>
</evidence>
<dbReference type="SUPFAM" id="SSF53448">
    <property type="entry name" value="Nucleotide-diphospho-sugar transferases"/>
    <property type="match status" value="1"/>
</dbReference>
<dbReference type="EMBL" id="JAPWIJ010000002">
    <property type="protein sequence ID" value="MCZ4518181.1"/>
    <property type="molecule type" value="Genomic_DNA"/>
</dbReference>
<protein>
    <submittedName>
        <fullName evidence="1">DUF2064 domain-containing protein</fullName>
    </submittedName>
</protein>
<dbReference type="PANTHER" id="PTHR36529">
    <property type="entry name" value="SLL1095 PROTEIN"/>
    <property type="match status" value="1"/>
</dbReference>
<dbReference type="InterPro" id="IPR018641">
    <property type="entry name" value="Trfase_1_rSAM/seldom-assoc"/>
</dbReference>
<accession>A0ABT4MB52</accession>
<gene>
    <name evidence="1" type="ORF">O4220_06595</name>
</gene>
<comment type="caution">
    <text evidence="1">The sequence shown here is derived from an EMBL/GenBank/DDBJ whole genome shotgun (WGS) entry which is preliminary data.</text>
</comment>
<proteinExistence type="predicted"/>
<name>A0ABT4MB52_9NOCA</name>
<dbReference type="PANTHER" id="PTHR36529:SF1">
    <property type="entry name" value="GLYCOSYLTRANSFERASE"/>
    <property type="match status" value="1"/>
</dbReference>
<reference evidence="1" key="1">
    <citation type="submission" date="2022-12" db="EMBL/GenBank/DDBJ databases">
        <authorList>
            <person name="Krivoruchko A.V."/>
            <person name="Elkin A."/>
        </authorList>
    </citation>
    <scope>NUCLEOTIDE SEQUENCE</scope>
    <source>
        <strain evidence="1">IEGM 1391</strain>
    </source>
</reference>
<dbReference type="RefSeq" id="WP_269602884.1">
    <property type="nucleotide sequence ID" value="NZ_JAPWIJ010000002.1"/>
</dbReference>
<keyword evidence="2" id="KW-1185">Reference proteome</keyword>
<dbReference type="InterPro" id="IPR029044">
    <property type="entry name" value="Nucleotide-diphossugar_trans"/>
</dbReference>
<sequence length="224" mass="23054">MIVTALVVAKAPVPGLAKTRLAATIGDAAAAELAAASLLDTLDAVSAARVDHRVVALTGNLAEAARADELTRALASFTVITQRGDGLGERLANAHADAATGGAVLQIGMDTPQVTARMLSDAAVQLSGSDVLGSAEDGGWWALGLRDPAMARALLDVPMSAPSTGTDTHAALTAAGASLTMLEELRDVDFESDLDPVSRVCAPDSRFRIAVDRIRSKWDIESVT</sequence>
<dbReference type="Gene3D" id="3.90.550.10">
    <property type="entry name" value="Spore Coat Polysaccharide Biosynthesis Protein SpsA, Chain A"/>
    <property type="match status" value="1"/>
</dbReference>
<dbReference type="Proteomes" id="UP001081071">
    <property type="component" value="Unassembled WGS sequence"/>
</dbReference>
<dbReference type="Pfam" id="PF09837">
    <property type="entry name" value="DUF2064"/>
    <property type="match status" value="1"/>
</dbReference>
<evidence type="ECO:0000313" key="2">
    <source>
        <dbReference type="Proteomes" id="UP001081071"/>
    </source>
</evidence>
<organism evidence="1 2">
    <name type="scientific">Rhodococcus ruber</name>
    <dbReference type="NCBI Taxonomy" id="1830"/>
    <lineage>
        <taxon>Bacteria</taxon>
        <taxon>Bacillati</taxon>
        <taxon>Actinomycetota</taxon>
        <taxon>Actinomycetes</taxon>
        <taxon>Mycobacteriales</taxon>
        <taxon>Nocardiaceae</taxon>
        <taxon>Rhodococcus</taxon>
    </lineage>
</organism>